<keyword evidence="3" id="KW-0804">Transcription</keyword>
<keyword evidence="1" id="KW-0805">Transcription regulation</keyword>
<dbReference type="PROSITE" id="PS00041">
    <property type="entry name" value="HTH_ARAC_FAMILY_1"/>
    <property type="match status" value="1"/>
</dbReference>
<evidence type="ECO:0000256" key="1">
    <source>
        <dbReference type="ARBA" id="ARBA00023015"/>
    </source>
</evidence>
<dbReference type="GO" id="GO:0003700">
    <property type="term" value="F:DNA-binding transcription factor activity"/>
    <property type="evidence" value="ECO:0007669"/>
    <property type="project" value="InterPro"/>
</dbReference>
<dbReference type="SUPFAM" id="SSF46689">
    <property type="entry name" value="Homeodomain-like"/>
    <property type="match status" value="2"/>
</dbReference>
<dbReference type="PANTHER" id="PTHR43280:SF34">
    <property type="entry name" value="ARAC-FAMILY TRANSCRIPTIONAL REGULATOR"/>
    <property type="match status" value="1"/>
</dbReference>
<evidence type="ECO:0000313" key="6">
    <source>
        <dbReference type="Proteomes" id="UP000309872"/>
    </source>
</evidence>
<dbReference type="PRINTS" id="PR00032">
    <property type="entry name" value="HTHARAC"/>
</dbReference>
<dbReference type="SUPFAM" id="SSF51182">
    <property type="entry name" value="RmlC-like cupins"/>
    <property type="match status" value="1"/>
</dbReference>
<dbReference type="InterPro" id="IPR003313">
    <property type="entry name" value="AraC-bd"/>
</dbReference>
<name>A0A4U0GXJ1_9SPHI</name>
<dbReference type="OrthoDB" id="9787988at2"/>
<evidence type="ECO:0000256" key="3">
    <source>
        <dbReference type="ARBA" id="ARBA00023163"/>
    </source>
</evidence>
<organism evidence="5 6">
    <name type="scientific">Sphingobacterium alkalisoli</name>
    <dbReference type="NCBI Taxonomy" id="1874115"/>
    <lineage>
        <taxon>Bacteria</taxon>
        <taxon>Pseudomonadati</taxon>
        <taxon>Bacteroidota</taxon>
        <taxon>Sphingobacteriia</taxon>
        <taxon>Sphingobacteriales</taxon>
        <taxon>Sphingobacteriaceae</taxon>
        <taxon>Sphingobacterium</taxon>
    </lineage>
</organism>
<dbReference type="AlphaFoldDB" id="A0A4U0GXJ1"/>
<evidence type="ECO:0000259" key="4">
    <source>
        <dbReference type="PROSITE" id="PS01124"/>
    </source>
</evidence>
<dbReference type="EMBL" id="SUKA01000006">
    <property type="protein sequence ID" value="TJY63384.1"/>
    <property type="molecule type" value="Genomic_DNA"/>
</dbReference>
<proteinExistence type="predicted"/>
<dbReference type="PANTHER" id="PTHR43280">
    <property type="entry name" value="ARAC-FAMILY TRANSCRIPTIONAL REGULATOR"/>
    <property type="match status" value="1"/>
</dbReference>
<evidence type="ECO:0000313" key="5">
    <source>
        <dbReference type="EMBL" id="TJY63384.1"/>
    </source>
</evidence>
<keyword evidence="2" id="KW-0238">DNA-binding</keyword>
<accession>A0A4U0GXJ1</accession>
<comment type="caution">
    <text evidence="5">The sequence shown here is derived from an EMBL/GenBank/DDBJ whole genome shotgun (WGS) entry which is preliminary data.</text>
</comment>
<dbReference type="InterPro" id="IPR018060">
    <property type="entry name" value="HTH_AraC"/>
</dbReference>
<dbReference type="Gene3D" id="1.10.10.60">
    <property type="entry name" value="Homeodomain-like"/>
    <property type="match status" value="2"/>
</dbReference>
<dbReference type="InterPro" id="IPR011051">
    <property type="entry name" value="RmlC_Cupin_sf"/>
</dbReference>
<dbReference type="Gene3D" id="2.60.120.10">
    <property type="entry name" value="Jelly Rolls"/>
    <property type="match status" value="1"/>
</dbReference>
<dbReference type="GO" id="GO:0043565">
    <property type="term" value="F:sequence-specific DNA binding"/>
    <property type="evidence" value="ECO:0007669"/>
    <property type="project" value="InterPro"/>
</dbReference>
<dbReference type="InterPro" id="IPR009057">
    <property type="entry name" value="Homeodomain-like_sf"/>
</dbReference>
<dbReference type="RefSeq" id="WP_136822059.1">
    <property type="nucleotide sequence ID" value="NZ_BMJX01000006.1"/>
</dbReference>
<dbReference type="InterPro" id="IPR014710">
    <property type="entry name" value="RmlC-like_jellyroll"/>
</dbReference>
<evidence type="ECO:0000256" key="2">
    <source>
        <dbReference type="ARBA" id="ARBA00023125"/>
    </source>
</evidence>
<dbReference type="InterPro" id="IPR020449">
    <property type="entry name" value="Tscrpt_reg_AraC-type_HTH"/>
</dbReference>
<dbReference type="Pfam" id="PF02311">
    <property type="entry name" value="AraC_binding"/>
    <property type="match status" value="1"/>
</dbReference>
<dbReference type="SMART" id="SM00342">
    <property type="entry name" value="HTH_ARAC"/>
    <property type="match status" value="1"/>
</dbReference>
<gene>
    <name evidence="5" type="ORF">FAZ19_17510</name>
</gene>
<protein>
    <submittedName>
        <fullName evidence="5">AraC family transcriptional regulator</fullName>
    </submittedName>
</protein>
<reference evidence="5 6" key="1">
    <citation type="submission" date="2019-04" db="EMBL/GenBank/DDBJ databases">
        <title>Sphingobacterium olei sp. nov., isolated from oil-contaminated soil.</title>
        <authorList>
            <person name="Liu B."/>
        </authorList>
    </citation>
    <scope>NUCLEOTIDE SEQUENCE [LARGE SCALE GENOMIC DNA]</scope>
    <source>
        <strain evidence="5 6">Y3L14</strain>
    </source>
</reference>
<dbReference type="Pfam" id="PF12833">
    <property type="entry name" value="HTH_18"/>
    <property type="match status" value="1"/>
</dbReference>
<dbReference type="InterPro" id="IPR018062">
    <property type="entry name" value="HTH_AraC-typ_CS"/>
</dbReference>
<dbReference type="PROSITE" id="PS01124">
    <property type="entry name" value="HTH_ARAC_FAMILY_2"/>
    <property type="match status" value="1"/>
</dbReference>
<keyword evidence="6" id="KW-1185">Reference proteome</keyword>
<feature type="domain" description="HTH araC/xylS-type" evidence="4">
    <location>
        <begin position="186"/>
        <end position="285"/>
    </location>
</feature>
<dbReference type="Proteomes" id="UP000309872">
    <property type="component" value="Unassembled WGS sequence"/>
</dbReference>
<sequence length="289" mass="33719">MKAIQFTVPVYGEDLFALLEDKKDNFYGYYHRHEELQITYILKGRGTIMIGNVVQSFSQDDVFILKPNEPHMFDKYGAEKVIEEDTIHAVHLFVNLERMTKLFALAEFADLSTYFRDLDVSKRLESSVAHLLRDNFLNLLYKVGIPKFTEFITLLHGLMQSRNESISLYSGIRNLNYSDKDGERISSVFKYTLDNFEHDISISEVASLVYMTPTSFCKFFKKHTMKTYIGFLNEVRIEKACQLLINRKTESISETAFRVGFNNIVHFNRVFKRVMGLSPHNYTRLHTLV</sequence>